<feature type="region of interest" description="Disordered" evidence="1">
    <location>
        <begin position="1"/>
        <end position="39"/>
    </location>
</feature>
<keyword evidence="4" id="KW-1185">Reference proteome</keyword>
<feature type="domain" description="DUF7054" evidence="2">
    <location>
        <begin position="119"/>
        <end position="203"/>
    </location>
</feature>
<evidence type="ECO:0000256" key="1">
    <source>
        <dbReference type="SAM" id="MobiDB-lite"/>
    </source>
</evidence>
<name>A0A8S0RIX6_OLEEU</name>
<comment type="caution">
    <text evidence="3">The sequence shown here is derived from an EMBL/GenBank/DDBJ whole genome shotgun (WGS) entry which is preliminary data.</text>
</comment>
<dbReference type="OrthoDB" id="1885101at2759"/>
<dbReference type="Gramene" id="OE9A017861T1">
    <property type="protein sequence ID" value="OE9A017861C1"/>
    <property type="gene ID" value="OE9A017861"/>
</dbReference>
<reference evidence="3 4" key="1">
    <citation type="submission" date="2019-12" db="EMBL/GenBank/DDBJ databases">
        <authorList>
            <person name="Alioto T."/>
            <person name="Alioto T."/>
            <person name="Gomez Garrido J."/>
        </authorList>
    </citation>
    <scope>NUCLEOTIDE SEQUENCE [LARGE SCALE GENOMIC DNA]</scope>
</reference>
<dbReference type="Pfam" id="PF23156">
    <property type="entry name" value="DUF7054"/>
    <property type="match status" value="1"/>
</dbReference>
<accession>A0A8S0RIX6</accession>
<proteinExistence type="predicted"/>
<dbReference type="Proteomes" id="UP000594638">
    <property type="component" value="Unassembled WGS sequence"/>
</dbReference>
<dbReference type="EMBL" id="CACTIH010003623">
    <property type="protein sequence ID" value="CAA2978949.1"/>
    <property type="molecule type" value="Genomic_DNA"/>
</dbReference>
<dbReference type="PANTHER" id="PTHR33270">
    <property type="entry name" value="BNAC05G50380D PROTEIN"/>
    <property type="match status" value="1"/>
</dbReference>
<dbReference type="PANTHER" id="PTHR33270:SF6">
    <property type="entry name" value="OS02G0448600 PROTEIN"/>
    <property type="match status" value="1"/>
</dbReference>
<feature type="compositionally biased region" description="Basic residues" evidence="1">
    <location>
        <begin position="9"/>
        <end position="22"/>
    </location>
</feature>
<feature type="region of interest" description="Disordered" evidence="1">
    <location>
        <begin position="350"/>
        <end position="387"/>
    </location>
</feature>
<dbReference type="InterPro" id="IPR055482">
    <property type="entry name" value="DUF7054"/>
</dbReference>
<evidence type="ECO:0000313" key="4">
    <source>
        <dbReference type="Proteomes" id="UP000594638"/>
    </source>
</evidence>
<dbReference type="InterPro" id="IPR040358">
    <property type="entry name" value="At4g22758-like"/>
</dbReference>
<sequence>MSERDLRRRITASRRANSRSRTGKSSPSPSPASSRLKFRSSRPPVDVWLRKSSENLRILQRSKSEPLLWRAGGGEDDRSLTSVTDIDVGVLYRPQTCNDIFSSPENLLPRSSNVERYNKDSKVVVNVTFEGSPGPIRTMVKLGSSVEEMIKLVIRKYNSEGRTPRLDKDFASRCELHHSYFSLQCLSKSDIIGDVDSRSFYLRKCSIDRVRGPPVQWKPLKHRDYEVDLESRLGKTQVVTPIAPLSQQVWAFESIPQIANMYRTRLTVNELPRMCRWKSTLTPNSHDIAEVLDDPQVTFPDETEQQYVNLFVHGSRKEDPILDVYLYEAGGYPNVDDALLDDDLDLPQTQREKVSPNTRENDMQSSGTARVHQHSIPTSRRPPCSHRASCDHDDMLRQLLHNVEKLSDKYEEINKKFDTIMNWMRPSQHLDKDYSFGVDGVFGTEGDNLVDENSIFFEENDFSRLKRLQSFSLNDSSLFKRL</sequence>
<evidence type="ECO:0000313" key="3">
    <source>
        <dbReference type="EMBL" id="CAA2978949.1"/>
    </source>
</evidence>
<organism evidence="3 4">
    <name type="scientific">Olea europaea subsp. europaea</name>
    <dbReference type="NCBI Taxonomy" id="158383"/>
    <lineage>
        <taxon>Eukaryota</taxon>
        <taxon>Viridiplantae</taxon>
        <taxon>Streptophyta</taxon>
        <taxon>Embryophyta</taxon>
        <taxon>Tracheophyta</taxon>
        <taxon>Spermatophyta</taxon>
        <taxon>Magnoliopsida</taxon>
        <taxon>eudicotyledons</taxon>
        <taxon>Gunneridae</taxon>
        <taxon>Pentapetalae</taxon>
        <taxon>asterids</taxon>
        <taxon>lamiids</taxon>
        <taxon>Lamiales</taxon>
        <taxon>Oleaceae</taxon>
        <taxon>Oleeae</taxon>
        <taxon>Olea</taxon>
    </lineage>
</organism>
<dbReference type="AlphaFoldDB" id="A0A8S0RIX6"/>
<evidence type="ECO:0000259" key="2">
    <source>
        <dbReference type="Pfam" id="PF23156"/>
    </source>
</evidence>
<gene>
    <name evidence="3" type="ORF">OLEA9_A017861</name>
</gene>
<feature type="compositionally biased region" description="Basic and acidic residues" evidence="1">
    <location>
        <begin position="350"/>
        <end position="362"/>
    </location>
</feature>
<protein>
    <recommendedName>
        <fullName evidence="2">DUF7054 domain-containing protein</fullName>
    </recommendedName>
</protein>
<feature type="compositionally biased region" description="Low complexity" evidence="1">
    <location>
        <begin position="25"/>
        <end position="34"/>
    </location>
</feature>